<proteinExistence type="predicted"/>
<sequence>MSFACRVRAITDPSSLEGTAYVEVMAGPYANRCWNDGSLFFEEEVFGYIEPTIERFEPTYDHYAFTQISMLDWEKIVKALADVRSRLEVETFRPDMLQQIGFLFADSKERFTQSMNANCVALGAMISQIETWTSENRLRHSCVTILGL</sequence>
<reference evidence="1 2" key="1">
    <citation type="submission" date="2020-04" db="EMBL/GenBank/DDBJ databases">
        <authorList>
            <person name="De Canck E."/>
        </authorList>
    </citation>
    <scope>NUCLEOTIDE SEQUENCE [LARGE SCALE GENOMIC DNA]</scope>
    <source>
        <strain evidence="1 2">LMG 9964</strain>
    </source>
</reference>
<dbReference type="AlphaFoldDB" id="A0A6J5K8Y6"/>
<dbReference type="RefSeq" id="WP_238558537.1">
    <property type="nucleotide sequence ID" value="NZ_CADILN010000005.1"/>
</dbReference>
<dbReference type="GeneID" id="27796008"/>
<protein>
    <submittedName>
        <fullName evidence="1">Uncharacterized protein</fullName>
    </submittedName>
</protein>
<accession>A0A6J5K8Y6</accession>
<evidence type="ECO:0000313" key="2">
    <source>
        <dbReference type="Proteomes" id="UP000494102"/>
    </source>
</evidence>
<gene>
    <name evidence="1" type="ORF">LMG9964_04076</name>
</gene>
<dbReference type="EMBL" id="CADILN010000005">
    <property type="protein sequence ID" value="CAB4050410.1"/>
    <property type="molecule type" value="Genomic_DNA"/>
</dbReference>
<dbReference type="Proteomes" id="UP000494102">
    <property type="component" value="Unassembled WGS sequence"/>
</dbReference>
<evidence type="ECO:0000313" key="1">
    <source>
        <dbReference type="EMBL" id="CAB4050410.1"/>
    </source>
</evidence>
<name>A0A6J5K8Y6_9BURK</name>
<organism evidence="1 2">
    <name type="scientific">Paraburkholderia phenoliruptrix</name>
    <dbReference type="NCBI Taxonomy" id="252970"/>
    <lineage>
        <taxon>Bacteria</taxon>
        <taxon>Pseudomonadati</taxon>
        <taxon>Pseudomonadota</taxon>
        <taxon>Betaproteobacteria</taxon>
        <taxon>Burkholderiales</taxon>
        <taxon>Burkholderiaceae</taxon>
        <taxon>Paraburkholderia</taxon>
    </lineage>
</organism>